<dbReference type="OrthoDB" id="429932at2759"/>
<dbReference type="GO" id="GO:0016887">
    <property type="term" value="F:ATP hydrolysis activity"/>
    <property type="evidence" value="ECO:0007669"/>
    <property type="project" value="InterPro"/>
</dbReference>
<dbReference type="InterPro" id="IPR036890">
    <property type="entry name" value="HATPase_C_sf"/>
</dbReference>
<dbReference type="InterPro" id="IPR042120">
    <property type="entry name" value="MutL_C_dimsub"/>
</dbReference>
<proteinExistence type="inferred from homology"/>
<evidence type="ECO:0000259" key="2">
    <source>
        <dbReference type="SMART" id="SM00853"/>
    </source>
</evidence>
<accession>A0A024U840</accession>
<dbReference type="InterPro" id="IPR014790">
    <property type="entry name" value="MutL_C"/>
</dbReference>
<dbReference type="STRING" id="157072.A0A024U840"/>
<feature type="domain" description="MutL C-terminal dimerisation" evidence="2">
    <location>
        <begin position="513"/>
        <end position="660"/>
    </location>
</feature>
<organism evidence="3">
    <name type="scientific">Aphanomyces invadans</name>
    <dbReference type="NCBI Taxonomy" id="157072"/>
    <lineage>
        <taxon>Eukaryota</taxon>
        <taxon>Sar</taxon>
        <taxon>Stramenopiles</taxon>
        <taxon>Oomycota</taxon>
        <taxon>Saprolegniomycetes</taxon>
        <taxon>Saprolegniales</taxon>
        <taxon>Verrucalvaceae</taxon>
        <taxon>Aphanomyces</taxon>
    </lineage>
</organism>
<dbReference type="RefSeq" id="XP_008869216.1">
    <property type="nucleotide sequence ID" value="XM_008870994.1"/>
</dbReference>
<dbReference type="Pfam" id="PF08676">
    <property type="entry name" value="MutL_C"/>
    <property type="match status" value="1"/>
</dbReference>
<dbReference type="VEuPathDB" id="FungiDB:H310_06080"/>
<dbReference type="AlphaFoldDB" id="A0A024U840"/>
<dbReference type="EMBL" id="KI913961">
    <property type="protein sequence ID" value="ETW02611.1"/>
    <property type="molecule type" value="Genomic_DNA"/>
</dbReference>
<evidence type="ECO:0000313" key="3">
    <source>
        <dbReference type="EMBL" id="ETW02611.1"/>
    </source>
</evidence>
<dbReference type="Pfam" id="PF13589">
    <property type="entry name" value="HATPase_c_3"/>
    <property type="match status" value="1"/>
</dbReference>
<dbReference type="InterPro" id="IPR042121">
    <property type="entry name" value="MutL_C_regsub"/>
</dbReference>
<dbReference type="SMART" id="SM00853">
    <property type="entry name" value="MutL_C"/>
    <property type="match status" value="1"/>
</dbReference>
<dbReference type="InterPro" id="IPR038973">
    <property type="entry name" value="MutL/Mlh/Pms-like"/>
</dbReference>
<dbReference type="eggNOG" id="KOG1977">
    <property type="taxonomic scope" value="Eukaryota"/>
</dbReference>
<dbReference type="GO" id="GO:0005524">
    <property type="term" value="F:ATP binding"/>
    <property type="evidence" value="ECO:0007669"/>
    <property type="project" value="InterPro"/>
</dbReference>
<dbReference type="GO" id="GO:0140664">
    <property type="term" value="F:ATP-dependent DNA damage sensor activity"/>
    <property type="evidence" value="ECO:0007669"/>
    <property type="project" value="InterPro"/>
</dbReference>
<dbReference type="SUPFAM" id="SSF118116">
    <property type="entry name" value="DNA mismatch repair protein MutL"/>
    <property type="match status" value="1"/>
</dbReference>
<protein>
    <recommendedName>
        <fullName evidence="2">MutL C-terminal dimerisation domain-containing protein</fullName>
    </recommendedName>
</protein>
<dbReference type="Gene3D" id="3.30.565.10">
    <property type="entry name" value="Histidine kinase-like ATPase, C-terminal domain"/>
    <property type="match status" value="1"/>
</dbReference>
<name>A0A024U840_9STRA</name>
<dbReference type="GO" id="GO:0032300">
    <property type="term" value="C:mismatch repair complex"/>
    <property type="evidence" value="ECO:0007669"/>
    <property type="project" value="InterPro"/>
</dbReference>
<sequence>MEQQMWKLGEGTCHLVWAAQRIPDVLSALKEVVYNSIDANASAIVVAIGTDNVSFSVNDNGHGIRGLDLCALVCNVTATSKNDTMNAHGYKYRGWRGESLLCISKLSRITIESRKDSSWNTYRKIIHNGKPEFQGRVSSKKCIPGTVVTVQNLFGNVPARQRQLLDNVLVRAKFIASVRLFCLRAGLIHGRIAFDVIDKQGHTSVLRLPVLSDARQQLASLVGAACPSYNALAFASTPSAVGNSSFHIDGVMSAKTTTFLPWSTVNVTRAMQSYQCISFNNLWIDGFYAHCMGLLRQHILQHRTAIPVIIANVQCSLDEFTLVNEPDTRVVLFRQPAAFDEFFRAFLELVLPLPSNSCDDENGVDSDHQEFEWTSGSCRRTDQAGQFGDTFHAEREQLAGKAKSIHSNTAFDEFSNAIWTSMPNRVTSRTAPLPLMDSNTSCISAPASSSKYFRCKLSNRKQWDDQRVSKTGQPNMHPSCWMKQHLSVLVQNARSCQSMAIQLPSSMLQHLRVLRQVDNKFILVQSNTPPLLLCIDQHAADERVKLEALENSLLHDTFPTRTLDDVQPLHLNDAEKNVVRRHWELIHRWGFQIEVADVDRWVLVSVPVVDHREAACDDFFEYICLLATLSAQPPTIRPPVVTRFMNSRACRSAIMFGDPLTREQCQKLIRQLSECRLPFQCAHGRPSIAPLVQLPPSA</sequence>
<dbReference type="GeneID" id="20083130"/>
<dbReference type="PANTHER" id="PTHR10073">
    <property type="entry name" value="DNA MISMATCH REPAIR PROTEIN MLH, PMS, MUTL"/>
    <property type="match status" value="1"/>
</dbReference>
<comment type="similarity">
    <text evidence="1">Belongs to the DNA mismatch repair MutL/HexB family.</text>
</comment>
<reference evidence="3" key="1">
    <citation type="submission" date="2013-12" db="EMBL/GenBank/DDBJ databases">
        <title>The Genome Sequence of Aphanomyces invadans NJM9701.</title>
        <authorList>
            <consortium name="The Broad Institute Genomics Platform"/>
            <person name="Russ C."/>
            <person name="Tyler B."/>
            <person name="van West P."/>
            <person name="Dieguez-Uribeondo J."/>
            <person name="Young S.K."/>
            <person name="Zeng Q."/>
            <person name="Gargeya S."/>
            <person name="Fitzgerald M."/>
            <person name="Abouelleil A."/>
            <person name="Alvarado L."/>
            <person name="Chapman S.B."/>
            <person name="Gainer-Dewar J."/>
            <person name="Goldberg J."/>
            <person name="Griggs A."/>
            <person name="Gujja S."/>
            <person name="Hansen M."/>
            <person name="Howarth C."/>
            <person name="Imamovic A."/>
            <person name="Ireland A."/>
            <person name="Larimer J."/>
            <person name="McCowan C."/>
            <person name="Murphy C."/>
            <person name="Pearson M."/>
            <person name="Poon T.W."/>
            <person name="Priest M."/>
            <person name="Roberts A."/>
            <person name="Saif S."/>
            <person name="Shea T."/>
            <person name="Sykes S."/>
            <person name="Wortman J."/>
            <person name="Nusbaum C."/>
            <person name="Birren B."/>
        </authorList>
    </citation>
    <scope>NUCLEOTIDE SEQUENCE [LARGE SCALE GENOMIC DNA]</scope>
    <source>
        <strain evidence="3">NJM9701</strain>
    </source>
</reference>
<evidence type="ECO:0000256" key="1">
    <source>
        <dbReference type="ARBA" id="ARBA00006082"/>
    </source>
</evidence>
<dbReference type="Gene3D" id="3.30.1540.20">
    <property type="entry name" value="MutL, C-terminal domain, dimerisation subdomain"/>
    <property type="match status" value="1"/>
</dbReference>
<dbReference type="Gene3D" id="3.30.1370.100">
    <property type="entry name" value="MutL, C-terminal domain, regulatory subdomain"/>
    <property type="match status" value="1"/>
</dbReference>
<dbReference type="InterPro" id="IPR037198">
    <property type="entry name" value="MutL_C_sf"/>
</dbReference>
<dbReference type="SUPFAM" id="SSF55874">
    <property type="entry name" value="ATPase domain of HSP90 chaperone/DNA topoisomerase II/histidine kinase"/>
    <property type="match status" value="1"/>
</dbReference>
<dbReference type="GO" id="GO:0006298">
    <property type="term" value="P:mismatch repair"/>
    <property type="evidence" value="ECO:0007669"/>
    <property type="project" value="InterPro"/>
</dbReference>
<dbReference type="PANTHER" id="PTHR10073:SF47">
    <property type="entry name" value="DNA MISMATCH REPAIR PROTEIN MLH3"/>
    <property type="match status" value="1"/>
</dbReference>
<gene>
    <name evidence="3" type="ORF">H310_06080</name>
</gene>